<dbReference type="SUPFAM" id="SSF56349">
    <property type="entry name" value="DNA breaking-rejoining enzymes"/>
    <property type="match status" value="1"/>
</dbReference>
<dbReference type="HAMAP" id="MF_01808">
    <property type="entry name" value="Recomb_XerC_XerD"/>
    <property type="match status" value="1"/>
</dbReference>
<name>A0A3R8QFB9_9CORY</name>
<reference evidence="12 13" key="1">
    <citation type="submission" date="2018-01" db="EMBL/GenBank/DDBJ databases">
        <title>Twenty Corynebacterium bovis Genomes.</title>
        <authorList>
            <person name="Gulvik C.A."/>
        </authorList>
    </citation>
    <scope>NUCLEOTIDE SEQUENCE [LARGE SCALE GENOMIC DNA]</scope>
    <source>
        <strain evidence="12 13">F6900</strain>
    </source>
</reference>
<protein>
    <recommendedName>
        <fullName evidence="9">Tyrosine recombinase XerC</fullName>
    </recommendedName>
</protein>
<feature type="active site" evidence="9">
    <location>
        <position position="261"/>
    </location>
</feature>
<dbReference type="InterPro" id="IPR011010">
    <property type="entry name" value="DNA_brk_join_enz"/>
</dbReference>
<dbReference type="Pfam" id="PF00589">
    <property type="entry name" value="Phage_integrase"/>
    <property type="match status" value="1"/>
</dbReference>
<feature type="domain" description="Tyr recombinase" evidence="10">
    <location>
        <begin position="118"/>
        <end position="306"/>
    </location>
</feature>
<dbReference type="Gene3D" id="1.10.443.10">
    <property type="entry name" value="Intergrase catalytic core"/>
    <property type="match status" value="1"/>
</dbReference>
<evidence type="ECO:0000259" key="10">
    <source>
        <dbReference type="PROSITE" id="PS51898"/>
    </source>
</evidence>
<evidence type="ECO:0000259" key="11">
    <source>
        <dbReference type="PROSITE" id="PS51900"/>
    </source>
</evidence>
<dbReference type="InterPro" id="IPR013762">
    <property type="entry name" value="Integrase-like_cat_sf"/>
</dbReference>
<dbReference type="RefSeq" id="WP_125173015.1">
    <property type="nucleotide sequence ID" value="NZ_JAPJOD010000015.1"/>
</dbReference>
<feature type="active site" evidence="9">
    <location>
        <position position="161"/>
    </location>
</feature>
<evidence type="ECO:0000256" key="7">
    <source>
        <dbReference type="ARBA" id="ARBA00023172"/>
    </source>
</evidence>
<dbReference type="NCBIfam" id="NF001399">
    <property type="entry name" value="PRK00283.1"/>
    <property type="match status" value="1"/>
</dbReference>
<gene>
    <name evidence="9" type="primary">xerC</name>
    <name evidence="12" type="ORF">CXF48_10470</name>
</gene>
<keyword evidence="8 9" id="KW-0131">Cell cycle</keyword>
<feature type="active site" evidence="9">
    <location>
        <position position="284"/>
    </location>
</feature>
<evidence type="ECO:0000313" key="13">
    <source>
        <dbReference type="Proteomes" id="UP000276526"/>
    </source>
</evidence>
<dbReference type="PANTHER" id="PTHR30349">
    <property type="entry name" value="PHAGE INTEGRASE-RELATED"/>
    <property type="match status" value="1"/>
</dbReference>
<feature type="domain" description="Core-binding (CB)" evidence="11">
    <location>
        <begin position="11"/>
        <end position="97"/>
    </location>
</feature>
<comment type="caution">
    <text evidence="12">The sequence shown here is derived from an EMBL/GenBank/DDBJ whole genome shotgun (WGS) entry which is preliminary data.</text>
</comment>
<comment type="function">
    <text evidence="9">Site-specific tyrosine recombinase, which acts by catalyzing the cutting and rejoining of the recombining DNA molecules. The XerC-XerD complex is essential to convert dimers of the bacterial chromosome into monomers to permit their segregation at cell division. It also contributes to the segregational stability of plasmids.</text>
</comment>
<dbReference type="GO" id="GO:0007059">
    <property type="term" value="P:chromosome segregation"/>
    <property type="evidence" value="ECO:0007669"/>
    <property type="project" value="UniProtKB-UniRule"/>
</dbReference>
<feature type="active site" evidence="9">
    <location>
        <position position="258"/>
    </location>
</feature>
<keyword evidence="7 9" id="KW-0233">DNA recombination</keyword>
<sequence>MSGETDGEGDPVLDRLIHRWMRHLRVERSLSRNTLDNYARDLGRYREWLRAQDLSVTAVGTGDLERFVVDLRTGQGLAQRSAARIITTVRGVHRFGAAEGILDGDVAADVPVPRQPASLPKALSVDDVTALIEACPVGPAAGPLELRDRALVEMLYSTGARVSEVLGLDIDDIDRDERDGGAMVIVRGKGGRERVVPVGRPALEALDAYVHRGREALNTAGSPALFLNRRGRRMGRQSGFKVVADAAGRAGLEGVSPHSLRHSFATHLLHGGADVRVVQELLGHASVSTTQIYTRVTADHLREVWAQAHPRQ</sequence>
<dbReference type="PANTHER" id="PTHR30349:SF81">
    <property type="entry name" value="TYROSINE RECOMBINASE XERC"/>
    <property type="match status" value="1"/>
</dbReference>
<comment type="subunit">
    <text evidence="9">Forms a cyclic heterotetrameric complex composed of two molecules of XerC and two molecules of XerD.</text>
</comment>
<dbReference type="CDD" id="cd00798">
    <property type="entry name" value="INT_XerDC_C"/>
    <property type="match status" value="1"/>
</dbReference>
<keyword evidence="5 9" id="KW-0229">DNA integration</keyword>
<dbReference type="EMBL" id="PQNK01000022">
    <property type="protein sequence ID" value="RRO85533.1"/>
    <property type="molecule type" value="Genomic_DNA"/>
</dbReference>
<evidence type="ECO:0000256" key="2">
    <source>
        <dbReference type="ARBA" id="ARBA00022490"/>
    </source>
</evidence>
<dbReference type="GO" id="GO:0051301">
    <property type="term" value="P:cell division"/>
    <property type="evidence" value="ECO:0007669"/>
    <property type="project" value="UniProtKB-KW"/>
</dbReference>
<dbReference type="AlphaFoldDB" id="A0A3R8QFB9"/>
<dbReference type="GO" id="GO:0009037">
    <property type="term" value="F:tyrosine-based site-specific recombinase activity"/>
    <property type="evidence" value="ECO:0007669"/>
    <property type="project" value="UniProtKB-UniRule"/>
</dbReference>
<dbReference type="InterPro" id="IPR004107">
    <property type="entry name" value="Integrase_SAM-like_N"/>
</dbReference>
<keyword evidence="3 9" id="KW-0132">Cell division</keyword>
<dbReference type="InterPro" id="IPR002104">
    <property type="entry name" value="Integrase_catalytic"/>
</dbReference>
<feature type="active site" description="O-(3'-phospho-DNA)-tyrosine intermediate" evidence="9">
    <location>
        <position position="293"/>
    </location>
</feature>
<comment type="subcellular location">
    <subcellularLocation>
        <location evidence="1 9">Cytoplasm</location>
    </subcellularLocation>
</comment>
<evidence type="ECO:0000256" key="5">
    <source>
        <dbReference type="ARBA" id="ARBA00022908"/>
    </source>
</evidence>
<evidence type="ECO:0000256" key="6">
    <source>
        <dbReference type="ARBA" id="ARBA00023125"/>
    </source>
</evidence>
<evidence type="ECO:0000256" key="4">
    <source>
        <dbReference type="ARBA" id="ARBA00022829"/>
    </source>
</evidence>
<comment type="similarity">
    <text evidence="9">Belongs to the 'phage' integrase family. XerC subfamily.</text>
</comment>
<dbReference type="GO" id="GO:0006313">
    <property type="term" value="P:DNA transposition"/>
    <property type="evidence" value="ECO:0007669"/>
    <property type="project" value="UniProtKB-UniRule"/>
</dbReference>
<accession>A0A3R8QFB9</accession>
<dbReference type="InterPro" id="IPR023009">
    <property type="entry name" value="Tyrosine_recombinase_XerC/XerD"/>
</dbReference>
<dbReference type="PROSITE" id="PS51898">
    <property type="entry name" value="TYR_RECOMBINASE"/>
    <property type="match status" value="1"/>
</dbReference>
<evidence type="ECO:0000313" key="12">
    <source>
        <dbReference type="EMBL" id="RRO85533.1"/>
    </source>
</evidence>
<dbReference type="GO" id="GO:0003677">
    <property type="term" value="F:DNA binding"/>
    <property type="evidence" value="ECO:0007669"/>
    <property type="project" value="UniProtKB-UniRule"/>
</dbReference>
<keyword evidence="2 9" id="KW-0963">Cytoplasm</keyword>
<evidence type="ECO:0000256" key="3">
    <source>
        <dbReference type="ARBA" id="ARBA00022618"/>
    </source>
</evidence>
<keyword evidence="4 9" id="KW-0159">Chromosome partition</keyword>
<dbReference type="Gene3D" id="1.10.150.130">
    <property type="match status" value="1"/>
</dbReference>
<dbReference type="InterPro" id="IPR010998">
    <property type="entry name" value="Integrase_recombinase_N"/>
</dbReference>
<dbReference type="PROSITE" id="PS51900">
    <property type="entry name" value="CB"/>
    <property type="match status" value="1"/>
</dbReference>
<dbReference type="GO" id="GO:0005737">
    <property type="term" value="C:cytoplasm"/>
    <property type="evidence" value="ECO:0007669"/>
    <property type="project" value="UniProtKB-SubCell"/>
</dbReference>
<dbReference type="InterPro" id="IPR044068">
    <property type="entry name" value="CB"/>
</dbReference>
<evidence type="ECO:0000256" key="8">
    <source>
        <dbReference type="ARBA" id="ARBA00023306"/>
    </source>
</evidence>
<evidence type="ECO:0000256" key="9">
    <source>
        <dbReference type="HAMAP-Rule" id="MF_01808"/>
    </source>
</evidence>
<dbReference type="InterPro" id="IPR050090">
    <property type="entry name" value="Tyrosine_recombinase_XerCD"/>
</dbReference>
<keyword evidence="6 9" id="KW-0238">DNA-binding</keyword>
<organism evidence="12 13">
    <name type="scientific">Corynebacterium bovis</name>
    <dbReference type="NCBI Taxonomy" id="36808"/>
    <lineage>
        <taxon>Bacteria</taxon>
        <taxon>Bacillati</taxon>
        <taxon>Actinomycetota</taxon>
        <taxon>Actinomycetes</taxon>
        <taxon>Mycobacteriales</taxon>
        <taxon>Corynebacteriaceae</taxon>
        <taxon>Corynebacterium</taxon>
    </lineage>
</organism>
<dbReference type="Pfam" id="PF02899">
    <property type="entry name" value="Phage_int_SAM_1"/>
    <property type="match status" value="1"/>
</dbReference>
<evidence type="ECO:0000256" key="1">
    <source>
        <dbReference type="ARBA" id="ARBA00004496"/>
    </source>
</evidence>
<feature type="active site" evidence="9">
    <location>
        <position position="189"/>
    </location>
</feature>
<dbReference type="Proteomes" id="UP000276526">
    <property type="component" value="Unassembled WGS sequence"/>
</dbReference>
<proteinExistence type="inferred from homology"/>